<dbReference type="Proteomes" id="UP000078343">
    <property type="component" value="Unassembled WGS sequence"/>
</dbReference>
<keyword evidence="4" id="KW-1185">Reference proteome</keyword>
<reference evidence="3 4" key="1">
    <citation type="submission" date="2016-04" db="EMBL/GenBank/DDBJ databases">
        <title>Draft genome of Fonsecaea erecta CBS 125763.</title>
        <authorList>
            <person name="Weiss V.A."/>
            <person name="Vicente V.A."/>
            <person name="Raittz R.T."/>
            <person name="Moreno L.F."/>
            <person name="De Souza E.M."/>
            <person name="Pedrosa F.O."/>
            <person name="Steffens M.B."/>
            <person name="Faoro H."/>
            <person name="Tadra-Sfeir M.Z."/>
            <person name="Najafzadeh M.J."/>
            <person name="Felipe M.S."/>
            <person name="Teixeira M."/>
            <person name="Sun J."/>
            <person name="Xi L."/>
            <person name="Gomes R."/>
            <person name="De Azevedo C.M."/>
            <person name="Salgado C.G."/>
            <person name="Da Silva M.B."/>
            <person name="Nascimento M.F."/>
            <person name="Queiroz-Telles F."/>
            <person name="Attili D.S."/>
            <person name="Gorbushina A."/>
        </authorList>
    </citation>
    <scope>NUCLEOTIDE SEQUENCE [LARGE SCALE GENOMIC DNA]</scope>
    <source>
        <strain evidence="3 4">CBS 125763</strain>
    </source>
</reference>
<feature type="transmembrane region" description="Helical" evidence="2">
    <location>
        <begin position="240"/>
        <end position="261"/>
    </location>
</feature>
<name>A0A178Z4X4_9EURO</name>
<dbReference type="EMBL" id="LVYI01000013">
    <property type="protein sequence ID" value="OAP54772.1"/>
    <property type="molecule type" value="Genomic_DNA"/>
</dbReference>
<protein>
    <recommendedName>
        <fullName evidence="5">Transmembrane protein</fullName>
    </recommendedName>
</protein>
<accession>A0A178Z4X4</accession>
<evidence type="ECO:0000313" key="3">
    <source>
        <dbReference type="EMBL" id="OAP54772.1"/>
    </source>
</evidence>
<proteinExistence type="predicted"/>
<dbReference type="AlphaFoldDB" id="A0A178Z4X4"/>
<sequence length="349" mass="38791">MMTIPGQIDAIVAEQPTGTAQHIEYADTNDDTFHVAVRHQQETDTEQQSYVGPWPLRHRRNSSWTVLSGKSDATRRSFSNLPVNSAAVNNGASPFIADLPLDNPFSDQFHSEASSSTMIAGSVDVPDSQQQRRKSELTRIMEQVDQKTEAIQRTVNREASSSRNEGKGENQEFKRSGEEHLADDSTGAQRRERSTAAQTLQVPPQQQRPRDIEREVAATMLTQLETEDCQTCQEEASVALAGKCMLGLTASILVASLYAIYYCFSEEFGQATTIIKEKQRTLLFLSLLAIPVTAALSMALLAWLGLNSYGPIKRRLNGGAEYFKLWLCFTFLALCSYFLIAAVSYKYAK</sequence>
<feature type="region of interest" description="Disordered" evidence="1">
    <location>
        <begin position="107"/>
        <end position="211"/>
    </location>
</feature>
<evidence type="ECO:0000256" key="2">
    <source>
        <dbReference type="SAM" id="Phobius"/>
    </source>
</evidence>
<evidence type="ECO:0000313" key="4">
    <source>
        <dbReference type="Proteomes" id="UP000078343"/>
    </source>
</evidence>
<feature type="compositionally biased region" description="Polar residues" evidence="1">
    <location>
        <begin position="107"/>
        <end position="119"/>
    </location>
</feature>
<keyword evidence="2" id="KW-1133">Transmembrane helix</keyword>
<evidence type="ECO:0000256" key="1">
    <source>
        <dbReference type="SAM" id="MobiDB-lite"/>
    </source>
</evidence>
<dbReference type="GeneID" id="30015388"/>
<gene>
    <name evidence="3" type="ORF">AYL99_11220</name>
</gene>
<dbReference type="OrthoDB" id="4157395at2759"/>
<keyword evidence="2" id="KW-0472">Membrane</keyword>
<evidence type="ECO:0008006" key="5">
    <source>
        <dbReference type="Google" id="ProtNLM"/>
    </source>
</evidence>
<feature type="compositionally biased region" description="Polar residues" evidence="1">
    <location>
        <begin position="195"/>
        <end position="207"/>
    </location>
</feature>
<feature type="transmembrane region" description="Helical" evidence="2">
    <location>
        <begin position="323"/>
        <end position="345"/>
    </location>
</feature>
<comment type="caution">
    <text evidence="3">The sequence shown here is derived from an EMBL/GenBank/DDBJ whole genome shotgun (WGS) entry which is preliminary data.</text>
</comment>
<keyword evidence="2" id="KW-0812">Transmembrane</keyword>
<dbReference type="RefSeq" id="XP_018688139.1">
    <property type="nucleotide sequence ID" value="XM_018842726.1"/>
</dbReference>
<organism evidence="3 4">
    <name type="scientific">Fonsecaea erecta</name>
    <dbReference type="NCBI Taxonomy" id="1367422"/>
    <lineage>
        <taxon>Eukaryota</taxon>
        <taxon>Fungi</taxon>
        <taxon>Dikarya</taxon>
        <taxon>Ascomycota</taxon>
        <taxon>Pezizomycotina</taxon>
        <taxon>Eurotiomycetes</taxon>
        <taxon>Chaetothyriomycetidae</taxon>
        <taxon>Chaetothyriales</taxon>
        <taxon>Herpotrichiellaceae</taxon>
        <taxon>Fonsecaea</taxon>
    </lineage>
</organism>
<feature type="compositionally biased region" description="Basic and acidic residues" evidence="1">
    <location>
        <begin position="133"/>
        <end position="150"/>
    </location>
</feature>
<feature type="transmembrane region" description="Helical" evidence="2">
    <location>
        <begin position="282"/>
        <end position="303"/>
    </location>
</feature>
<feature type="compositionally biased region" description="Polar residues" evidence="1">
    <location>
        <begin position="151"/>
        <end position="163"/>
    </location>
</feature>
<feature type="compositionally biased region" description="Basic and acidic residues" evidence="1">
    <location>
        <begin position="164"/>
        <end position="194"/>
    </location>
</feature>